<dbReference type="PANTHER" id="PTHR13316">
    <property type="entry name" value="ZINC FINGER, CCHC DOMAIN CONTAINING 8"/>
    <property type="match status" value="1"/>
</dbReference>
<dbReference type="EMBL" id="CP092622">
    <property type="protein sequence ID" value="UMM24453.1"/>
    <property type="molecule type" value="Genomic_DNA"/>
</dbReference>
<sequence length="476" mass="53731">MSDIEILEDVEPTPAKHKLQNTRLQRKRKRTSSGLIEKCGTMKGTETEFEEFVIDRTITQQRELVLKDVENSAGTESVSNWRIALENSLLGTTQNPVAFKTPATIRFQKKCFNCDGEHVLQDCPSPKDFRRISMKKRESADMNTPRRNSIVSNSVGLSKHKANSFKPGEMSETLRTALGLDINEIPVHVYRMRRLGLIDGYPPGWLRKAVKKTDVLKFYTADNTDNSKDTSAASPELDMSKIAWYPGFNEVDSNLVDHESFKVPPTDVFHSVFQEKLTEMFKKQRKAMKRSKSKNEKRQSSRHTKFTENDEEDDVVIVENGEGETDSTKLKFKTPGEDGVVVMLKGSDRVGDIDSEPLPKKDVEVGESLFSTIGIPVFEKLTTLAPLEAFAVGIQPFASGTEDVESKGIFHKLMKKLNDARTQNLKPESQSNEKYEKLSGSGSANDEKLSPIKPKKNKSKKKKKRRKTEDPDLEIL</sequence>
<evidence type="ECO:0000313" key="3">
    <source>
        <dbReference type="EMBL" id="UMM24453.1"/>
    </source>
</evidence>
<evidence type="ECO:0000313" key="4">
    <source>
        <dbReference type="Proteomes" id="UP000829354"/>
    </source>
</evidence>
<dbReference type="PANTHER" id="PTHR13316:SF6">
    <property type="entry name" value="PROTEIN CBG09981"/>
    <property type="match status" value="1"/>
</dbReference>
<evidence type="ECO:0000259" key="2">
    <source>
        <dbReference type="SMART" id="SM00581"/>
    </source>
</evidence>
<dbReference type="AlphaFoldDB" id="A0AAE9JC88"/>
<evidence type="ECO:0000256" key="1">
    <source>
        <dbReference type="SAM" id="MobiDB-lite"/>
    </source>
</evidence>
<accession>A0AAE9JC88</accession>
<organism evidence="3 4">
    <name type="scientific">Caenorhabditis briggsae</name>
    <dbReference type="NCBI Taxonomy" id="6238"/>
    <lineage>
        <taxon>Eukaryota</taxon>
        <taxon>Metazoa</taxon>
        <taxon>Ecdysozoa</taxon>
        <taxon>Nematoda</taxon>
        <taxon>Chromadorea</taxon>
        <taxon>Rhabditida</taxon>
        <taxon>Rhabditina</taxon>
        <taxon>Rhabditomorpha</taxon>
        <taxon>Rhabditoidea</taxon>
        <taxon>Rhabditidae</taxon>
        <taxon>Peloderinae</taxon>
        <taxon>Caenorhabditis</taxon>
    </lineage>
</organism>
<feature type="region of interest" description="Disordered" evidence="1">
    <location>
        <begin position="284"/>
        <end position="314"/>
    </location>
</feature>
<dbReference type="InterPro" id="IPR006568">
    <property type="entry name" value="PSP_pro-rich"/>
</dbReference>
<dbReference type="Proteomes" id="UP000829354">
    <property type="component" value="Chromosome III"/>
</dbReference>
<dbReference type="SMART" id="SM00581">
    <property type="entry name" value="PSP"/>
    <property type="match status" value="1"/>
</dbReference>
<reference evidence="3 4" key="1">
    <citation type="submission" date="2022-04" db="EMBL/GenBank/DDBJ databases">
        <title>Chromosome-level reference genomes for two strains of Caenorhabditis briggsae: an improved platform for comparative genomics.</title>
        <authorList>
            <person name="Stevens L."/>
            <person name="Andersen E."/>
        </authorList>
    </citation>
    <scope>NUCLEOTIDE SEQUENCE [LARGE SCALE GENOMIC DNA]</scope>
    <source>
        <strain evidence="3">VX34</strain>
        <tissue evidence="3">Whole-organism</tissue>
    </source>
</reference>
<feature type="region of interest" description="Disordered" evidence="1">
    <location>
        <begin position="422"/>
        <end position="476"/>
    </location>
</feature>
<feature type="compositionally biased region" description="Basic residues" evidence="1">
    <location>
        <begin position="453"/>
        <end position="466"/>
    </location>
</feature>
<dbReference type="InterPro" id="IPR052115">
    <property type="entry name" value="NEXT_complex_subunit_ZCCHC8"/>
</dbReference>
<dbReference type="Pfam" id="PF04046">
    <property type="entry name" value="PSP"/>
    <property type="match status" value="1"/>
</dbReference>
<name>A0AAE9JC88_CAEBR</name>
<keyword evidence="4" id="KW-1185">Reference proteome</keyword>
<feature type="domain" description="PSP proline-rich" evidence="2">
    <location>
        <begin position="162"/>
        <end position="218"/>
    </location>
</feature>
<protein>
    <recommendedName>
        <fullName evidence="2">PSP proline-rich domain-containing protein</fullName>
    </recommendedName>
</protein>
<gene>
    <name evidence="3" type="ORF">L5515_004682</name>
</gene>
<proteinExistence type="predicted"/>